<dbReference type="AlphaFoldDB" id="A0A9J6E4U3"/>
<accession>A0A9J6E4U3</accession>
<organism evidence="1 2">
    <name type="scientific">Rhipicephalus microplus</name>
    <name type="common">Cattle tick</name>
    <name type="synonym">Boophilus microplus</name>
    <dbReference type="NCBI Taxonomy" id="6941"/>
    <lineage>
        <taxon>Eukaryota</taxon>
        <taxon>Metazoa</taxon>
        <taxon>Ecdysozoa</taxon>
        <taxon>Arthropoda</taxon>
        <taxon>Chelicerata</taxon>
        <taxon>Arachnida</taxon>
        <taxon>Acari</taxon>
        <taxon>Parasitiformes</taxon>
        <taxon>Ixodida</taxon>
        <taxon>Ixodoidea</taxon>
        <taxon>Ixodidae</taxon>
        <taxon>Rhipicephalinae</taxon>
        <taxon>Rhipicephalus</taxon>
        <taxon>Boophilus</taxon>
    </lineage>
</organism>
<comment type="caution">
    <text evidence="1">The sequence shown here is derived from an EMBL/GenBank/DDBJ whole genome shotgun (WGS) entry which is preliminary data.</text>
</comment>
<proteinExistence type="predicted"/>
<reference evidence="1" key="1">
    <citation type="journal article" date="2020" name="Cell">
        <title>Large-Scale Comparative Analyses of Tick Genomes Elucidate Their Genetic Diversity and Vector Capacities.</title>
        <authorList>
            <consortium name="Tick Genome and Microbiome Consortium (TIGMIC)"/>
            <person name="Jia N."/>
            <person name="Wang J."/>
            <person name="Shi W."/>
            <person name="Du L."/>
            <person name="Sun Y."/>
            <person name="Zhan W."/>
            <person name="Jiang J.F."/>
            <person name="Wang Q."/>
            <person name="Zhang B."/>
            <person name="Ji P."/>
            <person name="Bell-Sakyi L."/>
            <person name="Cui X.M."/>
            <person name="Yuan T.T."/>
            <person name="Jiang B.G."/>
            <person name="Yang W.F."/>
            <person name="Lam T.T."/>
            <person name="Chang Q.C."/>
            <person name="Ding S.J."/>
            <person name="Wang X.J."/>
            <person name="Zhu J.G."/>
            <person name="Ruan X.D."/>
            <person name="Zhao L."/>
            <person name="Wei J.T."/>
            <person name="Ye R.Z."/>
            <person name="Que T.C."/>
            <person name="Du C.H."/>
            <person name="Zhou Y.H."/>
            <person name="Cheng J.X."/>
            <person name="Dai P.F."/>
            <person name="Guo W.B."/>
            <person name="Han X.H."/>
            <person name="Huang E.J."/>
            <person name="Li L.F."/>
            <person name="Wei W."/>
            <person name="Gao Y.C."/>
            <person name="Liu J.Z."/>
            <person name="Shao H.Z."/>
            <person name="Wang X."/>
            <person name="Wang C.C."/>
            <person name="Yang T.C."/>
            <person name="Huo Q.B."/>
            <person name="Li W."/>
            <person name="Chen H.Y."/>
            <person name="Chen S.E."/>
            <person name="Zhou L.G."/>
            <person name="Ni X.B."/>
            <person name="Tian J.H."/>
            <person name="Sheng Y."/>
            <person name="Liu T."/>
            <person name="Pan Y.S."/>
            <person name="Xia L.Y."/>
            <person name="Li J."/>
            <person name="Zhao F."/>
            <person name="Cao W.C."/>
        </authorList>
    </citation>
    <scope>NUCLEOTIDE SEQUENCE</scope>
    <source>
        <strain evidence="1">Rmic-2018</strain>
    </source>
</reference>
<protein>
    <submittedName>
        <fullName evidence="1">Uncharacterized protein</fullName>
    </submittedName>
</protein>
<sequence>MMKAFRAAAWRLAHSTEERERLISSFGEMVCAPTPEKFEDAQTDFLRHADAEACAYFQKNWADITNIVNIQAASSCSNPRTPQLKLPLVKPRGRPKCKSVQKGKRQREQQSNVATTLFVQMTEMAKYKLLLTGIVGKATSSRVLNCGYIIQEADVEVRPELLPSGLLDYRVEMRQLQQYFSEDAWQLLTSAGPVLQ</sequence>
<name>A0A9J6E4U3_RHIMP</name>
<evidence type="ECO:0000313" key="2">
    <source>
        <dbReference type="Proteomes" id="UP000821866"/>
    </source>
</evidence>
<evidence type="ECO:0000313" key="1">
    <source>
        <dbReference type="EMBL" id="KAH8029049.1"/>
    </source>
</evidence>
<dbReference type="VEuPathDB" id="VectorBase:LOC119177927"/>
<keyword evidence="2" id="KW-1185">Reference proteome</keyword>
<dbReference type="Proteomes" id="UP000821866">
    <property type="component" value="Chromosome 4"/>
</dbReference>
<dbReference type="EMBL" id="JABSTU010000006">
    <property type="protein sequence ID" value="KAH8029049.1"/>
    <property type="molecule type" value="Genomic_DNA"/>
</dbReference>
<gene>
    <name evidence="1" type="ORF">HPB51_022169</name>
</gene>
<reference evidence="1" key="2">
    <citation type="submission" date="2021-09" db="EMBL/GenBank/DDBJ databases">
        <authorList>
            <person name="Jia N."/>
            <person name="Wang J."/>
            <person name="Shi W."/>
            <person name="Du L."/>
            <person name="Sun Y."/>
            <person name="Zhan W."/>
            <person name="Jiang J."/>
            <person name="Wang Q."/>
            <person name="Zhang B."/>
            <person name="Ji P."/>
            <person name="Sakyi L.B."/>
            <person name="Cui X."/>
            <person name="Yuan T."/>
            <person name="Jiang B."/>
            <person name="Yang W."/>
            <person name="Lam T.T.-Y."/>
            <person name="Chang Q."/>
            <person name="Ding S."/>
            <person name="Wang X."/>
            <person name="Zhu J."/>
            <person name="Ruan X."/>
            <person name="Zhao L."/>
            <person name="Wei J."/>
            <person name="Que T."/>
            <person name="Du C."/>
            <person name="Cheng J."/>
            <person name="Dai P."/>
            <person name="Han X."/>
            <person name="Huang E."/>
            <person name="Gao Y."/>
            <person name="Liu J."/>
            <person name="Shao H."/>
            <person name="Ye R."/>
            <person name="Li L."/>
            <person name="Wei W."/>
            <person name="Wang X."/>
            <person name="Wang C."/>
            <person name="Huo Q."/>
            <person name="Li W."/>
            <person name="Guo W."/>
            <person name="Chen H."/>
            <person name="Chen S."/>
            <person name="Zhou L."/>
            <person name="Zhou L."/>
            <person name="Ni X."/>
            <person name="Tian J."/>
            <person name="Zhou Y."/>
            <person name="Sheng Y."/>
            <person name="Liu T."/>
            <person name="Pan Y."/>
            <person name="Xia L."/>
            <person name="Li J."/>
            <person name="Zhao F."/>
            <person name="Cao W."/>
        </authorList>
    </citation>
    <scope>NUCLEOTIDE SEQUENCE</scope>
    <source>
        <strain evidence="1">Rmic-2018</strain>
        <tissue evidence="1">Larvae</tissue>
    </source>
</reference>